<dbReference type="PANTHER" id="PTHR43747">
    <property type="entry name" value="FAD-BINDING PROTEIN"/>
    <property type="match status" value="1"/>
</dbReference>
<evidence type="ECO:0000313" key="2">
    <source>
        <dbReference type="EMBL" id="CAF0698351.1"/>
    </source>
</evidence>
<dbReference type="PRINTS" id="PR00420">
    <property type="entry name" value="RNGMNOXGNASE"/>
</dbReference>
<evidence type="ECO:0000313" key="3">
    <source>
        <dbReference type="Proteomes" id="UP000663859"/>
    </source>
</evidence>
<comment type="caution">
    <text evidence="2">The sequence shown here is derived from an EMBL/GenBank/DDBJ whole genome shotgun (WGS) entry which is preliminary data.</text>
</comment>
<dbReference type="Pfam" id="PF01494">
    <property type="entry name" value="FAD_binding_3"/>
    <property type="match status" value="1"/>
</dbReference>
<evidence type="ECO:0000259" key="1">
    <source>
        <dbReference type="Pfam" id="PF01494"/>
    </source>
</evidence>
<sequence>MNQSFDVAIVGGGPAGSASAILLAKAGLRVVLVEKERFPRFHIGESLLPYANPILRDLGVWEELEAAGFMPKLGAEFVLSNSSSLQRFWFSDSLPAGYQRTFQVERARFDSILLEQAVRSGVTLFCPARVCDVSFGQDQLTLRYQEEGRGRRVDELSSFWLLDATGRDAWLARRLRLPQEPCPLPKRCAVYAHFAGVRRNDGRAEGHITIVRLPDGWAWFIPLDSVKTSVGLVQTVETFTQRRETPEEFFLRVQGEHRELSYRMRHAHRLSDYYVTADYSYRYRIVAGPRWLLLGDAAGFIDPIFSSGVTIALRSARLAAQYVRRAWLADKRAFRQSEQARYTRAIQDMTGVFYQMIRMFYDPKSFEVFMVPKPPLGLRQGVLQLLAGNTEPSFWIRWRVWLFYGICWLNQRWQIVPRLSYSQAR</sequence>
<reference evidence="2" key="1">
    <citation type="submission" date="2021-02" db="EMBL/GenBank/DDBJ databases">
        <authorList>
            <person name="Cremers G."/>
            <person name="Picone N."/>
        </authorList>
    </citation>
    <scope>NUCLEOTIDE SEQUENCE</scope>
    <source>
        <strain evidence="2">PQ17</strain>
    </source>
</reference>
<accession>A0A8J2BIQ8</accession>
<dbReference type="AlphaFoldDB" id="A0A8J2BIQ8"/>
<feature type="domain" description="FAD-binding" evidence="1">
    <location>
        <begin position="5"/>
        <end position="316"/>
    </location>
</feature>
<organism evidence="2 3">
    <name type="scientific">Candidatus Methylacidithermus pantelleriae</name>
    <dbReference type="NCBI Taxonomy" id="2744239"/>
    <lineage>
        <taxon>Bacteria</taxon>
        <taxon>Pseudomonadati</taxon>
        <taxon>Verrucomicrobiota</taxon>
        <taxon>Methylacidiphilae</taxon>
        <taxon>Methylacidiphilales</taxon>
        <taxon>Methylacidiphilaceae</taxon>
        <taxon>Candidatus Methylacidithermus</taxon>
    </lineage>
</organism>
<dbReference type="Gene3D" id="3.50.50.60">
    <property type="entry name" value="FAD/NAD(P)-binding domain"/>
    <property type="match status" value="1"/>
</dbReference>
<gene>
    <name evidence="2" type="ORF">MPNT_260018</name>
</gene>
<dbReference type="GO" id="GO:0071949">
    <property type="term" value="F:FAD binding"/>
    <property type="evidence" value="ECO:0007669"/>
    <property type="project" value="InterPro"/>
</dbReference>
<dbReference type="InterPro" id="IPR002938">
    <property type="entry name" value="FAD-bd"/>
</dbReference>
<dbReference type="EMBL" id="CAJNOB010000019">
    <property type="protein sequence ID" value="CAF0698351.1"/>
    <property type="molecule type" value="Genomic_DNA"/>
</dbReference>
<dbReference type="InterPro" id="IPR036188">
    <property type="entry name" value="FAD/NAD-bd_sf"/>
</dbReference>
<dbReference type="Proteomes" id="UP000663859">
    <property type="component" value="Unassembled WGS sequence"/>
</dbReference>
<keyword evidence="3" id="KW-1185">Reference proteome</keyword>
<dbReference type="SUPFAM" id="SSF51905">
    <property type="entry name" value="FAD/NAD(P)-binding domain"/>
    <property type="match status" value="1"/>
</dbReference>
<name>A0A8J2BIQ8_9BACT</name>
<protein>
    <submittedName>
        <fullName evidence="2">Clorobiocin biosynthesis protein Clo-hal</fullName>
    </submittedName>
</protein>
<proteinExistence type="predicted"/>
<dbReference type="InterPro" id="IPR050816">
    <property type="entry name" value="Flavin-dep_Halogenase_NPB"/>
</dbReference>
<dbReference type="PANTHER" id="PTHR43747:SF1">
    <property type="entry name" value="SLR1998 PROTEIN"/>
    <property type="match status" value="1"/>
</dbReference>
<dbReference type="RefSeq" id="WP_174583298.1">
    <property type="nucleotide sequence ID" value="NZ_CAJNOB010000019.1"/>
</dbReference>